<dbReference type="Proteomes" id="UP000281553">
    <property type="component" value="Unassembled WGS sequence"/>
</dbReference>
<evidence type="ECO:0000313" key="2">
    <source>
        <dbReference type="Proteomes" id="UP000281553"/>
    </source>
</evidence>
<name>A0A3P6PKY1_DIBLA</name>
<proteinExistence type="predicted"/>
<protein>
    <recommendedName>
        <fullName evidence="3">Reverse transcriptase domain-containing protein</fullName>
    </recommendedName>
</protein>
<evidence type="ECO:0008006" key="3">
    <source>
        <dbReference type="Google" id="ProtNLM"/>
    </source>
</evidence>
<dbReference type="PANTHER" id="PTHR21301:SF10">
    <property type="entry name" value="REVERSE TRANSCRIPTASE DOMAIN-CONTAINING PROTEIN"/>
    <property type="match status" value="1"/>
</dbReference>
<organism evidence="1 2">
    <name type="scientific">Dibothriocephalus latus</name>
    <name type="common">Fish tapeworm</name>
    <name type="synonym">Diphyllobothrium latum</name>
    <dbReference type="NCBI Taxonomy" id="60516"/>
    <lineage>
        <taxon>Eukaryota</taxon>
        <taxon>Metazoa</taxon>
        <taxon>Spiralia</taxon>
        <taxon>Lophotrochozoa</taxon>
        <taxon>Platyhelminthes</taxon>
        <taxon>Cestoda</taxon>
        <taxon>Eucestoda</taxon>
        <taxon>Diphyllobothriidea</taxon>
        <taxon>Diphyllobothriidae</taxon>
        <taxon>Dibothriocephalus</taxon>
    </lineage>
</organism>
<keyword evidence="2" id="KW-1185">Reference proteome</keyword>
<dbReference type="OrthoDB" id="6257278at2759"/>
<gene>
    <name evidence="1" type="ORF">DILT_LOCUS114</name>
</gene>
<accession>A0A3P6PKY1</accession>
<sequence length="99" mass="11069">MGSPLGPFLASVIMGKIEETTLKDTINDLKFYGGYVDEIFCLTNKTADIDGLVQTFNTAHTALTFTVETEANEELAFLDVLVHRQPDGSIQRRLFRKKT</sequence>
<dbReference type="AlphaFoldDB" id="A0A3P6PKY1"/>
<dbReference type="PANTHER" id="PTHR21301">
    <property type="entry name" value="REVERSE TRANSCRIPTASE"/>
    <property type="match status" value="1"/>
</dbReference>
<dbReference type="EMBL" id="UYRU01000411">
    <property type="protein sequence ID" value="VDK30143.1"/>
    <property type="molecule type" value="Genomic_DNA"/>
</dbReference>
<evidence type="ECO:0000313" key="1">
    <source>
        <dbReference type="EMBL" id="VDK30143.1"/>
    </source>
</evidence>
<reference evidence="1 2" key="1">
    <citation type="submission" date="2018-11" db="EMBL/GenBank/DDBJ databases">
        <authorList>
            <consortium name="Pathogen Informatics"/>
        </authorList>
    </citation>
    <scope>NUCLEOTIDE SEQUENCE [LARGE SCALE GENOMIC DNA]</scope>
</reference>